<dbReference type="Proteomes" id="UP000297245">
    <property type="component" value="Unassembled WGS sequence"/>
</dbReference>
<dbReference type="OrthoDB" id="3268838at2759"/>
<feature type="non-terminal residue" evidence="1">
    <location>
        <position position="1"/>
    </location>
</feature>
<gene>
    <name evidence="1" type="ORF">K435DRAFT_684694</name>
</gene>
<sequence>FGENVLSFNSNDNLASVSRNAVTPETVSDDYSMWLKQVVKWISSCPSPNWPIFKAIREDVTAWAGFGGYLTNVLLGHAGLRPWLPTIQVIMSPSRIARLCEAAFEVYWHGHQTNVSRLQKALKYDGRTICATKIDILRYTYVY</sequence>
<reference evidence="1 2" key="1">
    <citation type="journal article" date="2019" name="Nat. Ecol. Evol.">
        <title>Megaphylogeny resolves global patterns of mushroom evolution.</title>
        <authorList>
            <person name="Varga T."/>
            <person name="Krizsan K."/>
            <person name="Foldi C."/>
            <person name="Dima B."/>
            <person name="Sanchez-Garcia M."/>
            <person name="Sanchez-Ramirez S."/>
            <person name="Szollosi G.J."/>
            <person name="Szarkandi J.G."/>
            <person name="Papp V."/>
            <person name="Albert L."/>
            <person name="Andreopoulos W."/>
            <person name="Angelini C."/>
            <person name="Antonin V."/>
            <person name="Barry K.W."/>
            <person name="Bougher N.L."/>
            <person name="Buchanan P."/>
            <person name="Buyck B."/>
            <person name="Bense V."/>
            <person name="Catcheside P."/>
            <person name="Chovatia M."/>
            <person name="Cooper J."/>
            <person name="Damon W."/>
            <person name="Desjardin D."/>
            <person name="Finy P."/>
            <person name="Geml J."/>
            <person name="Haridas S."/>
            <person name="Hughes K."/>
            <person name="Justo A."/>
            <person name="Karasinski D."/>
            <person name="Kautmanova I."/>
            <person name="Kiss B."/>
            <person name="Kocsube S."/>
            <person name="Kotiranta H."/>
            <person name="LaButti K.M."/>
            <person name="Lechner B.E."/>
            <person name="Liimatainen K."/>
            <person name="Lipzen A."/>
            <person name="Lukacs Z."/>
            <person name="Mihaltcheva S."/>
            <person name="Morgado L.N."/>
            <person name="Niskanen T."/>
            <person name="Noordeloos M.E."/>
            <person name="Ohm R.A."/>
            <person name="Ortiz-Santana B."/>
            <person name="Ovrebo C."/>
            <person name="Racz N."/>
            <person name="Riley R."/>
            <person name="Savchenko A."/>
            <person name="Shiryaev A."/>
            <person name="Soop K."/>
            <person name="Spirin V."/>
            <person name="Szebenyi C."/>
            <person name="Tomsovsky M."/>
            <person name="Tulloss R.E."/>
            <person name="Uehling J."/>
            <person name="Grigoriev I.V."/>
            <person name="Vagvolgyi C."/>
            <person name="Papp T."/>
            <person name="Martin F.M."/>
            <person name="Miettinen O."/>
            <person name="Hibbett D.S."/>
            <person name="Nagy L.G."/>
        </authorList>
    </citation>
    <scope>NUCLEOTIDE SEQUENCE [LARGE SCALE GENOMIC DNA]</scope>
    <source>
        <strain evidence="1 2">CBS 962.96</strain>
    </source>
</reference>
<organism evidence="1 2">
    <name type="scientific">Dendrothele bispora (strain CBS 962.96)</name>
    <dbReference type="NCBI Taxonomy" id="1314807"/>
    <lineage>
        <taxon>Eukaryota</taxon>
        <taxon>Fungi</taxon>
        <taxon>Dikarya</taxon>
        <taxon>Basidiomycota</taxon>
        <taxon>Agaricomycotina</taxon>
        <taxon>Agaricomycetes</taxon>
        <taxon>Agaricomycetidae</taxon>
        <taxon>Agaricales</taxon>
        <taxon>Agaricales incertae sedis</taxon>
        <taxon>Dendrothele</taxon>
    </lineage>
</organism>
<proteinExistence type="predicted"/>
<name>A0A4S8LAV8_DENBC</name>
<evidence type="ECO:0000313" key="1">
    <source>
        <dbReference type="EMBL" id="THU85899.1"/>
    </source>
</evidence>
<dbReference type="AlphaFoldDB" id="A0A4S8LAV8"/>
<evidence type="ECO:0000313" key="2">
    <source>
        <dbReference type="Proteomes" id="UP000297245"/>
    </source>
</evidence>
<accession>A0A4S8LAV8</accession>
<keyword evidence="2" id="KW-1185">Reference proteome</keyword>
<protein>
    <submittedName>
        <fullName evidence="1">Uncharacterized protein</fullName>
    </submittedName>
</protein>
<dbReference type="EMBL" id="ML179523">
    <property type="protein sequence ID" value="THU85899.1"/>
    <property type="molecule type" value="Genomic_DNA"/>
</dbReference>